<keyword evidence="2" id="KW-1185">Reference proteome</keyword>
<protein>
    <submittedName>
        <fullName evidence="1">Uncharacterized protein</fullName>
    </submittedName>
</protein>
<sequence length="128" mass="13663">MTTTRPRETRLQPDRSSGFTVDDLTVGPFAHGFGTTADGHPFAFRTVRSTLFVEIYRHTPDLAVPGPEDVVAAADTPVTDIDLDDERSVTALVRDLLPRAVPAPGTSAGEPTIVRALLGRLGAVIDGR</sequence>
<dbReference type="EMBL" id="JBHSAX010000019">
    <property type="protein sequence ID" value="MFC3965429.1"/>
    <property type="molecule type" value="Genomic_DNA"/>
</dbReference>
<gene>
    <name evidence="1" type="ORF">ACFO0B_25855</name>
</gene>
<organism evidence="1 2">
    <name type="scientific">Nocardia jiangsuensis</name>
    <dbReference type="NCBI Taxonomy" id="1691563"/>
    <lineage>
        <taxon>Bacteria</taxon>
        <taxon>Bacillati</taxon>
        <taxon>Actinomycetota</taxon>
        <taxon>Actinomycetes</taxon>
        <taxon>Mycobacteriales</taxon>
        <taxon>Nocardiaceae</taxon>
        <taxon>Nocardia</taxon>
    </lineage>
</organism>
<proteinExistence type="predicted"/>
<name>A0ABV8E020_9NOCA</name>
<reference evidence="2" key="1">
    <citation type="journal article" date="2019" name="Int. J. Syst. Evol. Microbiol.">
        <title>The Global Catalogue of Microorganisms (GCM) 10K type strain sequencing project: providing services to taxonomists for standard genome sequencing and annotation.</title>
        <authorList>
            <consortium name="The Broad Institute Genomics Platform"/>
            <consortium name="The Broad Institute Genome Sequencing Center for Infectious Disease"/>
            <person name="Wu L."/>
            <person name="Ma J."/>
        </authorList>
    </citation>
    <scope>NUCLEOTIDE SEQUENCE [LARGE SCALE GENOMIC DNA]</scope>
    <source>
        <strain evidence="2">CGMCC 4.7330</strain>
    </source>
</reference>
<accession>A0ABV8E020</accession>
<dbReference type="Proteomes" id="UP001595696">
    <property type="component" value="Unassembled WGS sequence"/>
</dbReference>
<comment type="caution">
    <text evidence="1">The sequence shown here is derived from an EMBL/GenBank/DDBJ whole genome shotgun (WGS) entry which is preliminary data.</text>
</comment>
<evidence type="ECO:0000313" key="2">
    <source>
        <dbReference type="Proteomes" id="UP001595696"/>
    </source>
</evidence>
<dbReference type="RefSeq" id="WP_378615192.1">
    <property type="nucleotide sequence ID" value="NZ_JBHSAX010000019.1"/>
</dbReference>
<evidence type="ECO:0000313" key="1">
    <source>
        <dbReference type="EMBL" id="MFC3965429.1"/>
    </source>
</evidence>